<dbReference type="EMBL" id="BMUW01000008">
    <property type="protein sequence ID" value="GGZ63473.1"/>
    <property type="molecule type" value="Genomic_DNA"/>
</dbReference>
<sequence>MLALGRPALSPWSPWARGAQSVLTLGPAGAQSVPTRGPARVQPAPTRFSNNVTPYVRPPSPFFPACSPTTTYPASS</sequence>
<evidence type="ECO:0000256" key="1">
    <source>
        <dbReference type="SAM" id="MobiDB-lite"/>
    </source>
</evidence>
<protein>
    <recommendedName>
        <fullName evidence="4">Secreted protein</fullName>
    </recommendedName>
</protein>
<evidence type="ECO:0000313" key="3">
    <source>
        <dbReference type="Proteomes" id="UP000624183"/>
    </source>
</evidence>
<feature type="region of interest" description="Disordered" evidence="1">
    <location>
        <begin position="27"/>
        <end position="53"/>
    </location>
</feature>
<organism evidence="2 3">
    <name type="scientific">Streptomyces rubiginosohelvolus</name>
    <dbReference type="NCBI Taxonomy" id="67362"/>
    <lineage>
        <taxon>Bacteria</taxon>
        <taxon>Bacillati</taxon>
        <taxon>Actinomycetota</taxon>
        <taxon>Actinomycetes</taxon>
        <taxon>Kitasatosporales</taxon>
        <taxon>Streptomycetaceae</taxon>
        <taxon>Streptomyces</taxon>
    </lineage>
</organism>
<comment type="caution">
    <text evidence="2">The sequence shown here is derived from an EMBL/GenBank/DDBJ whole genome shotgun (WGS) entry which is preliminary data.</text>
</comment>
<name>A0ABQ3C0D1_9ACTN</name>
<evidence type="ECO:0000313" key="2">
    <source>
        <dbReference type="EMBL" id="GGZ63473.1"/>
    </source>
</evidence>
<dbReference type="Proteomes" id="UP000624183">
    <property type="component" value="Unassembled WGS sequence"/>
</dbReference>
<reference evidence="3" key="1">
    <citation type="journal article" date="2019" name="Int. J. Syst. Evol. Microbiol.">
        <title>The Global Catalogue of Microorganisms (GCM) 10K type strain sequencing project: providing services to taxonomists for standard genome sequencing and annotation.</title>
        <authorList>
            <consortium name="The Broad Institute Genomics Platform"/>
            <consortium name="The Broad Institute Genome Sequencing Center for Infectious Disease"/>
            <person name="Wu L."/>
            <person name="Ma J."/>
        </authorList>
    </citation>
    <scope>NUCLEOTIDE SEQUENCE [LARGE SCALE GENOMIC DNA]</scope>
    <source>
        <strain evidence="3">JCM 4602</strain>
    </source>
</reference>
<proteinExistence type="predicted"/>
<keyword evidence="3" id="KW-1185">Reference proteome</keyword>
<evidence type="ECO:0008006" key="4">
    <source>
        <dbReference type="Google" id="ProtNLM"/>
    </source>
</evidence>
<gene>
    <name evidence="2" type="ORF">GCM10010328_42520</name>
</gene>
<accession>A0ABQ3C0D1</accession>